<organism evidence="1 2">
    <name type="scientific">Manihot esculenta</name>
    <name type="common">Cassava</name>
    <name type="synonym">Jatropha manihot</name>
    <dbReference type="NCBI Taxonomy" id="3983"/>
    <lineage>
        <taxon>Eukaryota</taxon>
        <taxon>Viridiplantae</taxon>
        <taxon>Streptophyta</taxon>
        <taxon>Embryophyta</taxon>
        <taxon>Tracheophyta</taxon>
        <taxon>Spermatophyta</taxon>
        <taxon>Magnoliopsida</taxon>
        <taxon>eudicotyledons</taxon>
        <taxon>Gunneridae</taxon>
        <taxon>Pentapetalae</taxon>
        <taxon>rosids</taxon>
        <taxon>fabids</taxon>
        <taxon>Malpighiales</taxon>
        <taxon>Euphorbiaceae</taxon>
        <taxon>Crotonoideae</taxon>
        <taxon>Manihoteae</taxon>
        <taxon>Manihot</taxon>
    </lineage>
</organism>
<evidence type="ECO:0000313" key="1">
    <source>
        <dbReference type="EMBL" id="KAG8646008.1"/>
    </source>
</evidence>
<protein>
    <submittedName>
        <fullName evidence="1">Uncharacterized protein</fullName>
    </submittedName>
</protein>
<accession>A0ACB7H2P5</accession>
<name>A0ACB7H2P5_MANES</name>
<proteinExistence type="predicted"/>
<gene>
    <name evidence="1" type="ORF">MANES_10G114062v8</name>
</gene>
<reference evidence="2" key="1">
    <citation type="journal article" date="2016" name="Nat. Biotechnol.">
        <title>Sequencing wild and cultivated cassava and related species reveals extensive interspecific hybridization and genetic diversity.</title>
        <authorList>
            <person name="Bredeson J.V."/>
            <person name="Lyons J.B."/>
            <person name="Prochnik S.E."/>
            <person name="Wu G.A."/>
            <person name="Ha C.M."/>
            <person name="Edsinger-Gonzales E."/>
            <person name="Grimwood J."/>
            <person name="Schmutz J."/>
            <person name="Rabbi I.Y."/>
            <person name="Egesi C."/>
            <person name="Nauluvula P."/>
            <person name="Lebot V."/>
            <person name="Ndunguru J."/>
            <person name="Mkamilo G."/>
            <person name="Bart R.S."/>
            <person name="Setter T.L."/>
            <person name="Gleadow R.M."/>
            <person name="Kulakow P."/>
            <person name="Ferguson M.E."/>
            <person name="Rounsley S."/>
            <person name="Rokhsar D.S."/>
        </authorList>
    </citation>
    <scope>NUCLEOTIDE SEQUENCE [LARGE SCALE GENOMIC DNA]</scope>
    <source>
        <strain evidence="2">cv. AM560-2</strain>
    </source>
</reference>
<comment type="caution">
    <text evidence="1">The sequence shown here is derived from an EMBL/GenBank/DDBJ whole genome shotgun (WGS) entry which is preliminary data.</text>
</comment>
<dbReference type="Proteomes" id="UP000091857">
    <property type="component" value="Chromosome 10"/>
</dbReference>
<evidence type="ECO:0000313" key="2">
    <source>
        <dbReference type="Proteomes" id="UP000091857"/>
    </source>
</evidence>
<keyword evidence="2" id="KW-1185">Reference proteome</keyword>
<dbReference type="EMBL" id="CM004396">
    <property type="protein sequence ID" value="KAG8646008.1"/>
    <property type="molecule type" value="Genomic_DNA"/>
</dbReference>
<sequence>MEVLAAAASAGAVETYKDVRNAVDSLDELRDYEKNLDKNYEKLKDEAKKLYARRSDLLVKINRDRTKQTTEECNVWMGKVKKLEKDVLALESEYEEEKRYQFKLLRLLPRSNLSKCMVEKRIDIQSCWSEGSNFVTDFLVERSAKPIKKLKAPKIKDMPSLYVIFEDILQCLKDSCVTRIGLWGRVGVGKTTIMQNLNDSEEISKLFDIVFYVNLADEGNEEKLQERVQHQIAQKLQLNSLQDRTDTKTIASRVSEKLESMRFLLLLDDVWGPFDLDDCGISENGRDSKIVIASRHRGHCREMGVDHLIRVSRLSNDEAWNLFQERLGRTLNSEFKALGLQVIEECDNLPLLIDKVARAFRRKDNILLWEAGLNKLRIWPCTKCDGMDDVFDLLRFCYEELDEDEKFCFLYGALYTEAYEISENFTQDVEQFTAIQKGQEILHDLMDASLLENGEKVKHVKMNKVLRKMALKILESEDSKCLVKPGKELQKTPESKEWKKKLRISLMDNKLNTLPEKPDCNNLLTLLLQRNTDLAVIPGQFFESMQSLRVLDLQSTDIVELPSSLSCLVCLRALYLNSCRKLLKLPAKIKALKLLEVLDIRGTGINFLPVEIKCLSQLRCVRMSLSKIYGKSRYMKTNHTMILQLSLLEELVIDIHPENKWWDKVVRDIIQNMAILTKLTYLSFSIGQYDETRYKILDNYEGQICRHYQVLAEVNALELIGCKRFLNLSDFGLDNMTKIRSCLIESCNEMESVVNGNGITRAVLECLEKMYISNVPKLERFWEGSIPPGIQQFSNLQHLEIEACHEIEEVTLEAENNGMNAPALPSLKSIILVGLPSLRSIYIDDSLDWESLDKRISMCPQLDSLPSRRRIQRQS</sequence>